<comment type="caution">
    <text evidence="2">The sequence shown here is derived from an EMBL/GenBank/DDBJ whole genome shotgun (WGS) entry which is preliminary data.</text>
</comment>
<feature type="transmembrane region" description="Helical" evidence="1">
    <location>
        <begin position="83"/>
        <end position="100"/>
    </location>
</feature>
<gene>
    <name evidence="2" type="ORF">WG929_13360</name>
</gene>
<reference evidence="2 3" key="1">
    <citation type="submission" date="2024-03" db="EMBL/GenBank/DDBJ databases">
        <title>High-quality draft genome sequence of Oceanobacter sp. wDCs-4.</title>
        <authorList>
            <person name="Dong C."/>
        </authorList>
    </citation>
    <scope>NUCLEOTIDE SEQUENCE [LARGE SCALE GENOMIC DNA]</scope>
    <source>
        <strain evidence="3">wDCs-4</strain>
    </source>
</reference>
<organism evidence="2 3">
    <name type="scientific">Oceanobacter antarcticus</name>
    <dbReference type="NCBI Taxonomy" id="3133425"/>
    <lineage>
        <taxon>Bacteria</taxon>
        <taxon>Pseudomonadati</taxon>
        <taxon>Pseudomonadota</taxon>
        <taxon>Gammaproteobacteria</taxon>
        <taxon>Oceanospirillales</taxon>
        <taxon>Oceanospirillaceae</taxon>
        <taxon>Oceanobacter</taxon>
    </lineage>
</organism>
<proteinExistence type="predicted"/>
<dbReference type="Pfam" id="PF09842">
    <property type="entry name" value="DUF2069"/>
    <property type="match status" value="1"/>
</dbReference>
<keyword evidence="3" id="KW-1185">Reference proteome</keyword>
<keyword evidence="1" id="KW-0812">Transmembrane</keyword>
<sequence>MTQLPAASCPFVAKAALAYRVLVSSYIAMLLVLLGATLSHPPPTAEPGLMLWLTGIGIALFKALPLMLFIPGLVARSHKSASWLAYMILLYFVVSVLGVFTPGSGIWGWLLVLASLAIFVSAILFTRWQKRVEAGL</sequence>
<feature type="transmembrane region" description="Helical" evidence="1">
    <location>
        <begin position="50"/>
        <end position="71"/>
    </location>
</feature>
<dbReference type="InterPro" id="IPR018643">
    <property type="entry name" value="DUF2069_membrane"/>
</dbReference>
<keyword evidence="1" id="KW-1133">Transmembrane helix</keyword>
<dbReference type="EMBL" id="JBBKTX010000016">
    <property type="protein sequence ID" value="MFK4753398.1"/>
    <property type="molecule type" value="Genomic_DNA"/>
</dbReference>
<evidence type="ECO:0000256" key="1">
    <source>
        <dbReference type="SAM" id="Phobius"/>
    </source>
</evidence>
<feature type="transmembrane region" description="Helical" evidence="1">
    <location>
        <begin position="106"/>
        <end position="126"/>
    </location>
</feature>
<accession>A0ABW8NKA4</accession>
<dbReference type="RefSeq" id="WP_416206442.1">
    <property type="nucleotide sequence ID" value="NZ_JBBKTX010000016.1"/>
</dbReference>
<keyword evidence="1" id="KW-0472">Membrane</keyword>
<evidence type="ECO:0000313" key="2">
    <source>
        <dbReference type="EMBL" id="MFK4753398.1"/>
    </source>
</evidence>
<protein>
    <submittedName>
        <fullName evidence="2">DUF2069 domain-containing protein</fullName>
    </submittedName>
</protein>
<feature type="transmembrane region" description="Helical" evidence="1">
    <location>
        <begin position="17"/>
        <end position="38"/>
    </location>
</feature>
<dbReference type="Proteomes" id="UP001620597">
    <property type="component" value="Unassembled WGS sequence"/>
</dbReference>
<evidence type="ECO:0000313" key="3">
    <source>
        <dbReference type="Proteomes" id="UP001620597"/>
    </source>
</evidence>
<name>A0ABW8NKA4_9GAMM</name>